<dbReference type="EMBL" id="PDLN01000003">
    <property type="protein sequence ID" value="RDW91104.1"/>
    <property type="molecule type" value="Genomic_DNA"/>
</dbReference>
<accession>A0A3D8SXU9</accession>
<feature type="region of interest" description="Disordered" evidence="2">
    <location>
        <begin position="314"/>
        <end position="338"/>
    </location>
</feature>
<reference evidence="3 4" key="1">
    <citation type="journal article" date="2018" name="IMA Fungus">
        <title>IMA Genome-F 9: Draft genome sequence of Annulohypoxylon stygium, Aspergillus mulundensis, Berkeleyomyces basicola (syn. Thielaviopsis basicola), Ceratocystis smalleyi, two Cercospora beticola strains, Coleophoma cylindrospora, Fusarium fracticaudum, Phialophora cf. hyalina, and Morchella septimelata.</title>
        <authorList>
            <person name="Wingfield B.D."/>
            <person name="Bills G.F."/>
            <person name="Dong Y."/>
            <person name="Huang W."/>
            <person name="Nel W.J."/>
            <person name="Swalarsk-Parry B.S."/>
            <person name="Vaghefi N."/>
            <person name="Wilken P.M."/>
            <person name="An Z."/>
            <person name="de Beer Z.W."/>
            <person name="De Vos L."/>
            <person name="Chen L."/>
            <person name="Duong T.A."/>
            <person name="Gao Y."/>
            <person name="Hammerbacher A."/>
            <person name="Kikkert J.R."/>
            <person name="Li Y."/>
            <person name="Li H."/>
            <person name="Li K."/>
            <person name="Li Q."/>
            <person name="Liu X."/>
            <person name="Ma X."/>
            <person name="Naidoo K."/>
            <person name="Pethybridge S.J."/>
            <person name="Sun J."/>
            <person name="Steenkamp E.T."/>
            <person name="van der Nest M.A."/>
            <person name="van Wyk S."/>
            <person name="Wingfield M.J."/>
            <person name="Xiong C."/>
            <person name="Yue Q."/>
            <person name="Zhang X."/>
        </authorList>
    </citation>
    <scope>NUCLEOTIDE SEQUENCE [LARGE SCALE GENOMIC DNA]</scope>
    <source>
        <strain evidence="3 4">BP5796</strain>
    </source>
</reference>
<dbReference type="Proteomes" id="UP000256328">
    <property type="component" value="Unassembled WGS sequence"/>
</dbReference>
<dbReference type="CDD" id="cd00586">
    <property type="entry name" value="4HBT"/>
    <property type="match status" value="1"/>
</dbReference>
<comment type="similarity">
    <text evidence="1">Belongs to the lcsJ thioesterase family.</text>
</comment>
<evidence type="ECO:0000313" key="4">
    <source>
        <dbReference type="Proteomes" id="UP000256328"/>
    </source>
</evidence>
<dbReference type="InterPro" id="IPR029069">
    <property type="entry name" value="HotDog_dom_sf"/>
</dbReference>
<dbReference type="Pfam" id="PF13279">
    <property type="entry name" value="4HBT_2"/>
    <property type="match status" value="1"/>
</dbReference>
<name>A0A3D8SXU9_9HELO</name>
<keyword evidence="4" id="KW-1185">Reference proteome</keyword>
<dbReference type="PANTHER" id="PTHR12475">
    <property type="match status" value="1"/>
</dbReference>
<comment type="caution">
    <text evidence="3">The sequence shown here is derived from an EMBL/GenBank/DDBJ whole genome shotgun (WGS) entry which is preliminary data.</text>
</comment>
<organism evidence="3 4">
    <name type="scientific">Coleophoma crateriformis</name>
    <dbReference type="NCBI Taxonomy" id="565419"/>
    <lineage>
        <taxon>Eukaryota</taxon>
        <taxon>Fungi</taxon>
        <taxon>Dikarya</taxon>
        <taxon>Ascomycota</taxon>
        <taxon>Pezizomycotina</taxon>
        <taxon>Leotiomycetes</taxon>
        <taxon>Helotiales</taxon>
        <taxon>Dermateaceae</taxon>
        <taxon>Coleophoma</taxon>
    </lineage>
</organism>
<feature type="compositionally biased region" description="Basic and acidic residues" evidence="2">
    <location>
        <begin position="327"/>
        <end position="338"/>
    </location>
</feature>
<proteinExistence type="inferred from homology"/>
<sequence>MASATQLPLKSITFTTALLVAAGLSRVNIHKLLVSTFTGPGSYSRIAVLAVVLANLKNVPYAWHFRVWNGILKHCLFSIPRYPRSTPKPSTLFLPIITTSHSPVAECDYNLHKSNSTYFADLDVSRSHLVCCLFQPGIDALQHNPARQLVTDAAGKPVKGRWGIMLGAVHCSFKREIKPYEPYEMWSRMLCYDRKWIYIVTHFVKAGTVRPSAYILGDGSWFGGKNALKRGAKVRGEADDELDQKAIFASALSKYVVKLGRLTIHPEVMMEASGMLPPRPSGWANMRGEVAAAGAAAPASVEDSYIEFEFLSRENGNGSGSESASSDEGKHGAEEEWDWKRTVAMNEKGLKLAEHFAALDALQDEFTGSKEPALGRYRDFLL</sequence>
<dbReference type="InterPro" id="IPR051490">
    <property type="entry name" value="THEM6_lcsJ_thioesterase"/>
</dbReference>
<dbReference type="OrthoDB" id="265761at2759"/>
<evidence type="ECO:0000256" key="2">
    <source>
        <dbReference type="SAM" id="MobiDB-lite"/>
    </source>
</evidence>
<evidence type="ECO:0008006" key="5">
    <source>
        <dbReference type="Google" id="ProtNLM"/>
    </source>
</evidence>
<evidence type="ECO:0000313" key="3">
    <source>
        <dbReference type="EMBL" id="RDW91104.1"/>
    </source>
</evidence>
<gene>
    <name evidence="3" type="ORF">BP5796_02269</name>
</gene>
<evidence type="ECO:0000256" key="1">
    <source>
        <dbReference type="ARBA" id="ARBA00038476"/>
    </source>
</evidence>
<feature type="compositionally biased region" description="Low complexity" evidence="2">
    <location>
        <begin position="314"/>
        <end position="326"/>
    </location>
</feature>
<dbReference type="AlphaFoldDB" id="A0A3D8SXU9"/>
<protein>
    <recommendedName>
        <fullName evidence="5">Capsule polysaccharide biosynthesis protein</fullName>
    </recommendedName>
</protein>
<dbReference type="PANTHER" id="PTHR12475:SF4">
    <property type="entry name" value="PROTEIN THEM6"/>
    <property type="match status" value="1"/>
</dbReference>
<dbReference type="SUPFAM" id="SSF54637">
    <property type="entry name" value="Thioesterase/thiol ester dehydrase-isomerase"/>
    <property type="match status" value="1"/>
</dbReference>